<keyword evidence="1" id="KW-0720">Serine protease</keyword>
<keyword evidence="1" id="KW-0378">Hydrolase</keyword>
<gene>
    <name evidence="4" type="ORF">ACFQO8_02300</name>
</gene>
<dbReference type="Proteomes" id="UP001596439">
    <property type="component" value="Unassembled WGS sequence"/>
</dbReference>
<keyword evidence="5" id="KW-1185">Reference proteome</keyword>
<dbReference type="InterPro" id="IPR009003">
    <property type="entry name" value="Peptidase_S1_PA"/>
</dbReference>
<evidence type="ECO:0000313" key="4">
    <source>
        <dbReference type="EMBL" id="MFC7388957.1"/>
    </source>
</evidence>
<keyword evidence="1" id="KW-0645">Protease</keyword>
<dbReference type="InterPro" id="IPR043504">
    <property type="entry name" value="Peptidase_S1_PA_chymotrypsin"/>
</dbReference>
<evidence type="ECO:0000256" key="3">
    <source>
        <dbReference type="SAM" id="Phobius"/>
    </source>
</evidence>
<evidence type="ECO:0008006" key="6">
    <source>
        <dbReference type="Google" id="ProtNLM"/>
    </source>
</evidence>
<feature type="region of interest" description="Disordered" evidence="2">
    <location>
        <begin position="231"/>
        <end position="393"/>
    </location>
</feature>
<keyword evidence="3" id="KW-1133">Transmembrane helix</keyword>
<dbReference type="RefSeq" id="WP_214786591.1">
    <property type="nucleotide sequence ID" value="NZ_JANIEL010000024.1"/>
</dbReference>
<name>A0ABW2PKC8_9BACL</name>
<dbReference type="EMBL" id="JBHTCE010000001">
    <property type="protein sequence ID" value="MFC7388957.1"/>
    <property type="molecule type" value="Genomic_DNA"/>
</dbReference>
<organism evidence="4 5">
    <name type="scientific">Exiguobacterium aestuarii</name>
    <dbReference type="NCBI Taxonomy" id="273527"/>
    <lineage>
        <taxon>Bacteria</taxon>
        <taxon>Bacillati</taxon>
        <taxon>Bacillota</taxon>
        <taxon>Bacilli</taxon>
        <taxon>Bacillales</taxon>
        <taxon>Bacillales Family XII. Incertae Sedis</taxon>
        <taxon>Exiguobacterium</taxon>
    </lineage>
</organism>
<reference evidence="5" key="1">
    <citation type="journal article" date="2019" name="Int. J. Syst. Evol. Microbiol.">
        <title>The Global Catalogue of Microorganisms (GCM) 10K type strain sequencing project: providing services to taxonomists for standard genome sequencing and annotation.</title>
        <authorList>
            <consortium name="The Broad Institute Genomics Platform"/>
            <consortium name="The Broad Institute Genome Sequencing Center for Infectious Disease"/>
            <person name="Wu L."/>
            <person name="Ma J."/>
        </authorList>
    </citation>
    <scope>NUCLEOTIDE SEQUENCE [LARGE SCALE GENOMIC DNA]</scope>
    <source>
        <strain evidence="5">CCUG 55590</strain>
    </source>
</reference>
<evidence type="ECO:0000313" key="5">
    <source>
        <dbReference type="Proteomes" id="UP001596439"/>
    </source>
</evidence>
<feature type="transmembrane region" description="Helical" evidence="3">
    <location>
        <begin position="27"/>
        <end position="50"/>
    </location>
</feature>
<sequence>MTCPHCGKKTRSKTVCPTCGRRSRRTIWLLVTPLAIALIAFATFIGNAYFTDMLRSTNSLADQVDLPIGEDTVSADEATTVDFDTLQESLFTVSYGTGFLVSSRDVVTAASNVAGLKNIIMYHDGQAVSGTVVGRTNLIAVIRIEETDKTPFLLTQAIAAEDETLLTLTMKERINGTVTFAENGYIRNFELPRYAYGSPLLSASGRVVAIHLRGIALPTALFERDLRTLIDSDTPAPPPVELAPVEPIRPDLTEEPVVIPETPSVPETQPELPPATEPEAPAEENVEEEVVEEETEPATPEVTPEEPPTEPEEPVDPPDTEEPIEEDPPVTEPEVPTEPEDPVEPEEPAEPEEPTTLEPDGEEGSIVEDDPATEEEVVEEENVEENDTSTPSE</sequence>
<proteinExistence type="predicted"/>
<feature type="compositionally biased region" description="Acidic residues" evidence="2">
    <location>
        <begin position="280"/>
        <end position="296"/>
    </location>
</feature>
<keyword evidence="3" id="KW-0472">Membrane</keyword>
<feature type="compositionally biased region" description="Acidic residues" evidence="2">
    <location>
        <begin position="303"/>
        <end position="387"/>
    </location>
</feature>
<keyword evidence="3" id="KW-0812">Transmembrane</keyword>
<dbReference type="SUPFAM" id="SSF50494">
    <property type="entry name" value="Trypsin-like serine proteases"/>
    <property type="match status" value="1"/>
</dbReference>
<dbReference type="Gene3D" id="2.40.10.10">
    <property type="entry name" value="Trypsin-like serine proteases"/>
    <property type="match status" value="1"/>
</dbReference>
<protein>
    <recommendedName>
        <fullName evidence="6">Zinc ribbon domain-containing protein</fullName>
    </recommendedName>
</protein>
<evidence type="ECO:0000256" key="1">
    <source>
        <dbReference type="ARBA" id="ARBA00022825"/>
    </source>
</evidence>
<comment type="caution">
    <text evidence="4">The sequence shown here is derived from an EMBL/GenBank/DDBJ whole genome shotgun (WGS) entry which is preliminary data.</text>
</comment>
<evidence type="ECO:0000256" key="2">
    <source>
        <dbReference type="SAM" id="MobiDB-lite"/>
    </source>
</evidence>
<accession>A0ABW2PKC8</accession>